<comment type="caution">
    <text evidence="2">The sequence shown here is derived from an EMBL/GenBank/DDBJ whole genome shotgun (WGS) entry which is preliminary data.</text>
</comment>
<dbReference type="Pfam" id="PF19054">
    <property type="entry name" value="DUF5753"/>
    <property type="match status" value="1"/>
</dbReference>
<evidence type="ECO:0000313" key="3">
    <source>
        <dbReference type="Proteomes" id="UP000320888"/>
    </source>
</evidence>
<proteinExistence type="predicted"/>
<dbReference type="InterPro" id="IPR010982">
    <property type="entry name" value="Lambda_DNA-bd_dom_sf"/>
</dbReference>
<name>A0A553Z3J5_9ACTN</name>
<dbReference type="RefSeq" id="WP_143943526.1">
    <property type="nucleotide sequence ID" value="NZ_VKLS01000286.1"/>
</dbReference>
<dbReference type="EMBL" id="VKLS01000286">
    <property type="protein sequence ID" value="TSB36056.1"/>
    <property type="molecule type" value="Genomic_DNA"/>
</dbReference>
<reference evidence="2 3" key="1">
    <citation type="submission" date="2019-07" db="EMBL/GenBank/DDBJ databases">
        <title>Draft genome for Streptomyces benahoarensis MZ03-48.</title>
        <authorList>
            <person name="Gonzalez-Pimentel J.L."/>
        </authorList>
    </citation>
    <scope>NUCLEOTIDE SEQUENCE [LARGE SCALE GENOMIC DNA]</scope>
    <source>
        <strain evidence="2 3">MZ03-48</strain>
    </source>
</reference>
<evidence type="ECO:0000313" key="2">
    <source>
        <dbReference type="EMBL" id="TSB36056.1"/>
    </source>
</evidence>
<accession>A0A553Z3J5</accession>
<protein>
    <submittedName>
        <fullName evidence="2">Helix-turn-helix domain-containing protein</fullName>
    </submittedName>
</protein>
<dbReference type="SMART" id="SM00530">
    <property type="entry name" value="HTH_XRE"/>
    <property type="match status" value="1"/>
</dbReference>
<keyword evidence="3" id="KW-1185">Reference proteome</keyword>
<dbReference type="Pfam" id="PF13560">
    <property type="entry name" value="HTH_31"/>
    <property type="match status" value="1"/>
</dbReference>
<dbReference type="AlphaFoldDB" id="A0A553Z3J5"/>
<dbReference type="Proteomes" id="UP000320888">
    <property type="component" value="Unassembled WGS sequence"/>
</dbReference>
<dbReference type="CDD" id="cd00093">
    <property type="entry name" value="HTH_XRE"/>
    <property type="match status" value="1"/>
</dbReference>
<evidence type="ECO:0000259" key="1">
    <source>
        <dbReference type="PROSITE" id="PS50943"/>
    </source>
</evidence>
<dbReference type="InterPro" id="IPR043917">
    <property type="entry name" value="DUF5753"/>
</dbReference>
<sequence>MNGPDIGKALRELREAGGAQAKVVARGAAMSPSKLSKIENGALTPSIIDVERILTVLDVPSDVKSRLSEATRRTATEVTAWRIYRRAGLHKHQEDIRAVEAQTALLRVFQPSCIPGLLQSPEYVRRLHQRRNPTEETLEKMVGARLRRQEILYDRERSFRFLVTESVLRWRLMPAAMMAAQLDKLITMSRLPNISLGVVPLSAPMPDLPSSSFVMFDARLVIVEIPHAEITTGELRDVEVYAAKFAGFENVALSGEAMREFVARIRDDFLSEQENGPREPKSE</sequence>
<dbReference type="Gene3D" id="1.10.260.40">
    <property type="entry name" value="lambda repressor-like DNA-binding domains"/>
    <property type="match status" value="1"/>
</dbReference>
<dbReference type="PROSITE" id="PS50943">
    <property type="entry name" value="HTH_CROC1"/>
    <property type="match status" value="1"/>
</dbReference>
<dbReference type="GO" id="GO:0003677">
    <property type="term" value="F:DNA binding"/>
    <property type="evidence" value="ECO:0007669"/>
    <property type="project" value="InterPro"/>
</dbReference>
<dbReference type="InterPro" id="IPR001387">
    <property type="entry name" value="Cro/C1-type_HTH"/>
</dbReference>
<organism evidence="2 3">
    <name type="scientific">Streptomyces benahoarensis</name>
    <dbReference type="NCBI Taxonomy" id="2595054"/>
    <lineage>
        <taxon>Bacteria</taxon>
        <taxon>Bacillati</taxon>
        <taxon>Actinomycetota</taxon>
        <taxon>Actinomycetes</taxon>
        <taxon>Kitasatosporales</taxon>
        <taxon>Streptomycetaceae</taxon>
        <taxon>Streptomyces</taxon>
    </lineage>
</organism>
<dbReference type="OrthoDB" id="4966777at2"/>
<gene>
    <name evidence="2" type="ORF">FNZ23_20185</name>
</gene>
<dbReference type="SUPFAM" id="SSF47413">
    <property type="entry name" value="lambda repressor-like DNA-binding domains"/>
    <property type="match status" value="1"/>
</dbReference>
<feature type="domain" description="HTH cro/C1-type" evidence="1">
    <location>
        <begin position="10"/>
        <end position="63"/>
    </location>
</feature>